<keyword evidence="19" id="KW-0325">Glycoprotein</keyword>
<dbReference type="FunFam" id="1.10.150.50:FF:000029">
    <property type="entry name" value="Ephrin type-A receptor 1"/>
    <property type="match status" value="1"/>
</dbReference>
<keyword evidence="8" id="KW-0732">Signal</keyword>
<dbReference type="SMART" id="SM00060">
    <property type="entry name" value="FN3"/>
    <property type="match status" value="2"/>
</dbReference>
<keyword evidence="18" id="KW-0675">Receptor</keyword>
<feature type="non-terminal residue" evidence="29">
    <location>
        <position position="1"/>
    </location>
</feature>
<evidence type="ECO:0000256" key="6">
    <source>
        <dbReference type="ARBA" id="ARBA00022679"/>
    </source>
</evidence>
<dbReference type="SMART" id="SM00454">
    <property type="entry name" value="SAM"/>
    <property type="match status" value="1"/>
</dbReference>
<feature type="disulfide bond" evidence="22">
    <location>
        <begin position="39"/>
        <end position="153"/>
    </location>
</feature>
<dbReference type="Gene3D" id="2.60.40.10">
    <property type="entry name" value="Immunoglobulins"/>
    <property type="match status" value="1"/>
</dbReference>
<evidence type="ECO:0000259" key="26">
    <source>
        <dbReference type="PROSITE" id="PS50105"/>
    </source>
</evidence>
<comment type="caution">
    <text evidence="29">The sequence shown here is derived from an EMBL/GenBank/DDBJ whole genome shotgun (WGS) entry which is preliminary data.</text>
</comment>
<dbReference type="PANTHER" id="PTHR46877:SF20">
    <property type="entry name" value="RECEPTOR PROTEIN-TYROSINE KINASE"/>
    <property type="match status" value="1"/>
</dbReference>
<dbReference type="FunFam" id="1.10.510.10:FF:000019">
    <property type="entry name" value="Ephrin type-A receptor 5"/>
    <property type="match status" value="1"/>
</dbReference>
<keyword evidence="7 24" id="KW-0812">Transmembrane</keyword>
<evidence type="ECO:0000256" key="2">
    <source>
        <dbReference type="ARBA" id="ARBA00011902"/>
    </source>
</evidence>
<feature type="disulfide bond" evidence="22">
    <location>
        <begin position="75"/>
        <end position="85"/>
    </location>
</feature>
<dbReference type="EC" id="2.7.10.1" evidence="2"/>
<dbReference type="Gene3D" id="1.10.510.10">
    <property type="entry name" value="Transferase(Phosphotransferase) domain 1"/>
    <property type="match status" value="1"/>
</dbReference>
<dbReference type="InterPro" id="IPR003961">
    <property type="entry name" value="FN3_dom"/>
</dbReference>
<dbReference type="PANTHER" id="PTHR46877">
    <property type="entry name" value="EPH RECEPTOR A5"/>
    <property type="match status" value="1"/>
</dbReference>
<evidence type="ECO:0000256" key="16">
    <source>
        <dbReference type="ARBA" id="ARBA00023136"/>
    </source>
</evidence>
<keyword evidence="3" id="KW-1003">Cell membrane</keyword>
<keyword evidence="15 24" id="KW-1133">Transmembrane helix</keyword>
<keyword evidence="10 21" id="KW-0547">Nucleotide-binding</keyword>
<dbReference type="Gene3D" id="2.60.120.260">
    <property type="entry name" value="Galactose-binding domain-like"/>
    <property type="match status" value="1"/>
</dbReference>
<dbReference type="InterPro" id="IPR008979">
    <property type="entry name" value="Galactose-bd-like_sf"/>
</dbReference>
<dbReference type="InterPro" id="IPR002049">
    <property type="entry name" value="LE_dom"/>
</dbReference>
<dbReference type="GO" id="GO:0030425">
    <property type="term" value="C:dendrite"/>
    <property type="evidence" value="ECO:0007669"/>
    <property type="project" value="TreeGrafter"/>
</dbReference>
<sequence length="1042" mass="114758">LLLDMSASGSELGWLTTDDGWEIVQTVVNSTLYYSYSVCNIDSPEQDNWLRTTFIQRRPGISRVSVELRFVVRDCNTFDGASVACKETFNLYISEADADVGTNFRKGQFRKVATIAPDEVTHGRVLKVNTETRTVGPLSRRGFYLSFQDMGACVALLSTRVYYKTCPSTVQSLAEFPETVADALKEVEGACVENAISATTPRIYCSADGEWVVPVGQCQCLAGYESTGDSCQACKPGYFKASAESKFCQVCPDNTRPSEAGATQCQCEEGPGDVHCGPCPPPAPPSAPRDLSSSALSAEGRLQLSWSPPLVTGGRRDLTYSVACAHCSEGQCVPCGEKIRFEPGPADLQETRVVVTDLDAHLNYTFTVEAHSGVSQFSSGKAVASITTALDHTGELGPTPALRFLFLQMFDPECSGRLEGRGLGSGVWSHPLSPQGSALLSLGWDESLTGVFLSVSQIPQAHTNQRYELMYRRKVSRRLMLLGSAAPPPHLGLWRGWCSDPAALVLQDGDGERDVTTYTVLILEKNSVQIGDLTPDTPYVVRVKVEGPEVNPGGHSVEQVFHTLPLAETQIQNKSTLVMGGVFGIMVILLVAVAVLLLRRRKINFWHRGGPEDPYFPAGDKSAPVRPRGFQVKGVRNDSTLGCLCCSSDQLKPLKSYVDPHMYEDPNIAIQKFVTEIDPSAISKQKVIGVGEFGEVFRGVMKTRGQGEVNVAIKTLKPGYSEKQRLDFLSEASIMGQFSHPNIIHLEGVVTKFKHIMIVTEYMDNGALDTYLKGRDGEIPPYQLVGMLRGIAAGMQYLSNMSYVHRDLAARNILVNSNLECKVSDFGLSRVLEDDDEGTYTTRGGKIPIRWTAPEAIAYRKFTSASDVWSFGIVMWEVMAFGERPYWDMSNHEVMKAINEAFRLPAPMDCPSAIYQLMLQCWQHDRSKRPRFSDIVSFLDKLLRSPESLKTIADFDPRVSIRLPSTSGCDGTLFRSVPEWLESIRMSQYSESFARAGITSMEQVLALRHEDIKNIGVRLPGHMKRIAYSILGLKDETSSLSV</sequence>
<dbReference type="AlphaFoldDB" id="Q4RXA0"/>
<evidence type="ECO:0000256" key="3">
    <source>
        <dbReference type="ARBA" id="ARBA00022475"/>
    </source>
</evidence>
<feature type="domain" description="Fibronectin type-III" evidence="27">
    <location>
        <begin position="287"/>
        <end position="391"/>
    </location>
</feature>
<dbReference type="PIRSF" id="PIRSF000666">
    <property type="entry name" value="TyrPK_ephrin_receptor"/>
    <property type="match status" value="1"/>
</dbReference>
<keyword evidence="16 24" id="KW-0472">Membrane</keyword>
<evidence type="ECO:0000256" key="24">
    <source>
        <dbReference type="SAM" id="Phobius"/>
    </source>
</evidence>
<dbReference type="FunFam" id="3.30.200.20:FF:000143">
    <property type="entry name" value="Ephrin type-B receptor 6"/>
    <property type="match status" value="1"/>
</dbReference>
<feature type="non-terminal residue" evidence="29">
    <location>
        <position position="1042"/>
    </location>
</feature>
<evidence type="ECO:0000259" key="28">
    <source>
        <dbReference type="PROSITE" id="PS51550"/>
    </source>
</evidence>
<dbReference type="FunFam" id="2.60.40.10:FF:000059">
    <property type="entry name" value="Ephrin type-A receptor 6"/>
    <property type="match status" value="1"/>
</dbReference>
<keyword evidence="4" id="KW-0597">Phosphoprotein</keyword>
<dbReference type="InterPro" id="IPR036116">
    <property type="entry name" value="FN3_sf"/>
</dbReference>
<dbReference type="PROSITE" id="PS51550">
    <property type="entry name" value="EPH_LBD"/>
    <property type="match status" value="1"/>
</dbReference>
<dbReference type="InterPro" id="IPR000719">
    <property type="entry name" value="Prot_kinase_dom"/>
</dbReference>
<evidence type="ECO:0000256" key="7">
    <source>
        <dbReference type="ARBA" id="ARBA00022692"/>
    </source>
</evidence>
<feature type="binding site" evidence="21">
    <location>
        <begin position="688"/>
        <end position="696"/>
    </location>
    <ligand>
        <name>ATP</name>
        <dbReference type="ChEBI" id="CHEBI:30616"/>
    </ligand>
</feature>
<dbReference type="InterPro" id="IPR016257">
    <property type="entry name" value="Tyr_kinase_ephrin_rcpt"/>
</dbReference>
<evidence type="ECO:0000256" key="9">
    <source>
        <dbReference type="ARBA" id="ARBA00022737"/>
    </source>
</evidence>
<evidence type="ECO:0000256" key="8">
    <source>
        <dbReference type="ARBA" id="ARBA00022729"/>
    </source>
</evidence>
<evidence type="ECO:0000256" key="11">
    <source>
        <dbReference type="ARBA" id="ARBA00022777"/>
    </source>
</evidence>
<evidence type="ECO:0000256" key="23">
    <source>
        <dbReference type="PROSITE-ProRule" id="PRU10141"/>
    </source>
</evidence>
<reference evidence="29" key="1">
    <citation type="journal article" date="2004" name="Nature">
        <title>Genome duplication in the teleost fish Tetraodon nigroviridis reveals the early vertebrate proto-karyotype.</title>
        <authorList>
            <person name="Jaillon O."/>
            <person name="Aury J.-M."/>
            <person name="Brunet F."/>
            <person name="Petit J.-L."/>
            <person name="Stange-Thomann N."/>
            <person name="Mauceli E."/>
            <person name="Bouneau L."/>
            <person name="Fischer C."/>
            <person name="Ozouf-Costaz C."/>
            <person name="Bernot A."/>
            <person name="Nicaud S."/>
            <person name="Jaffe D."/>
            <person name="Fisher S."/>
            <person name="Lutfalla G."/>
            <person name="Dossat C."/>
            <person name="Segurens B."/>
            <person name="Dasilva C."/>
            <person name="Salanoubat M."/>
            <person name="Levy M."/>
            <person name="Boudet N."/>
            <person name="Castellano S."/>
            <person name="Anthouard V."/>
            <person name="Jubin C."/>
            <person name="Castelli V."/>
            <person name="Katinka M."/>
            <person name="Vacherie B."/>
            <person name="Biemont C."/>
            <person name="Skalli Z."/>
            <person name="Cattolico L."/>
            <person name="Poulain J."/>
            <person name="De Berardinis V."/>
            <person name="Cruaud C."/>
            <person name="Duprat S."/>
            <person name="Brottier P."/>
            <person name="Coutanceau J.-P."/>
            <person name="Gouzy J."/>
            <person name="Parra G."/>
            <person name="Lardier G."/>
            <person name="Chapple C."/>
            <person name="McKernan K.J."/>
            <person name="McEwan P."/>
            <person name="Bosak S."/>
            <person name="Kellis M."/>
            <person name="Volff J.-N."/>
            <person name="Guigo R."/>
            <person name="Zody M.C."/>
            <person name="Mesirov J."/>
            <person name="Lindblad-Toh K."/>
            <person name="Birren B."/>
            <person name="Nusbaum C."/>
            <person name="Kahn D."/>
            <person name="Robinson-Rechavi M."/>
            <person name="Laudet V."/>
            <person name="Schachter V."/>
            <person name="Quetier F."/>
            <person name="Saurin W."/>
            <person name="Scarpelli C."/>
            <person name="Wincker P."/>
            <person name="Lander E.S."/>
            <person name="Weissenbach J."/>
            <person name="Roest Crollius H."/>
        </authorList>
    </citation>
    <scope>NUCLEOTIDE SEQUENCE [LARGE SCALE GENOMIC DNA]</scope>
</reference>
<comment type="subcellular location">
    <subcellularLocation>
        <location evidence="1">Cell membrane</location>
        <topology evidence="1">Single-pass type I membrane protein</topology>
    </subcellularLocation>
</comment>
<evidence type="ECO:0000256" key="12">
    <source>
        <dbReference type="ARBA" id="ARBA00022840"/>
    </source>
</evidence>
<evidence type="ECO:0000256" key="17">
    <source>
        <dbReference type="ARBA" id="ARBA00023137"/>
    </source>
</evidence>
<dbReference type="InterPro" id="IPR001090">
    <property type="entry name" value="Ephrin_rcpt_lig-bd_dom"/>
</dbReference>
<dbReference type="Pfam" id="PF00041">
    <property type="entry name" value="fn3"/>
    <property type="match status" value="1"/>
</dbReference>
<keyword evidence="14" id="KW-0130">Cell adhesion</keyword>
<dbReference type="PROSITE" id="PS00109">
    <property type="entry name" value="PROTEIN_KINASE_TYR"/>
    <property type="match status" value="1"/>
</dbReference>
<dbReference type="PROSITE" id="PS00107">
    <property type="entry name" value="PROTEIN_KINASE_ATP"/>
    <property type="match status" value="1"/>
</dbReference>
<dbReference type="InterPro" id="IPR001660">
    <property type="entry name" value="SAM"/>
</dbReference>
<dbReference type="InterPro" id="IPR013761">
    <property type="entry name" value="SAM/pointed_sf"/>
</dbReference>
<proteinExistence type="predicted"/>
<dbReference type="Pfam" id="PF07714">
    <property type="entry name" value="PK_Tyr_Ser-Thr"/>
    <property type="match status" value="1"/>
</dbReference>
<dbReference type="InterPro" id="IPR027936">
    <property type="entry name" value="Eph_TM"/>
</dbReference>
<dbReference type="Pfam" id="PF14575">
    <property type="entry name" value="EphA2_TM"/>
    <property type="match status" value="1"/>
</dbReference>
<dbReference type="GO" id="GO:0007155">
    <property type="term" value="P:cell adhesion"/>
    <property type="evidence" value="ECO:0007669"/>
    <property type="project" value="UniProtKB-KW"/>
</dbReference>
<dbReference type="OrthoDB" id="4062651at2759"/>
<dbReference type="PROSITE" id="PS50105">
    <property type="entry name" value="SAM_DOMAIN"/>
    <property type="match status" value="1"/>
</dbReference>
<evidence type="ECO:0000259" key="25">
    <source>
        <dbReference type="PROSITE" id="PS50011"/>
    </source>
</evidence>
<evidence type="ECO:0000256" key="1">
    <source>
        <dbReference type="ARBA" id="ARBA00004251"/>
    </source>
</evidence>
<evidence type="ECO:0000256" key="5">
    <source>
        <dbReference type="ARBA" id="ARBA00022657"/>
    </source>
</evidence>
<dbReference type="CDD" id="cd00055">
    <property type="entry name" value="EGF_Lam"/>
    <property type="match status" value="1"/>
</dbReference>
<evidence type="ECO:0000256" key="15">
    <source>
        <dbReference type="ARBA" id="ARBA00022989"/>
    </source>
</evidence>
<dbReference type="Gene3D" id="1.10.150.50">
    <property type="entry name" value="Transcription Factor, Ets-1"/>
    <property type="match status" value="1"/>
</dbReference>
<dbReference type="FunFam" id="2.60.120.260:FF:000023">
    <property type="entry name" value="Ephrin type-A receptor 2"/>
    <property type="match status" value="1"/>
</dbReference>
<dbReference type="InterPro" id="IPR001245">
    <property type="entry name" value="Ser-Thr/Tyr_kinase_cat_dom"/>
</dbReference>
<accession>Q4RXA0</accession>
<dbReference type="GO" id="GO:0005524">
    <property type="term" value="F:ATP binding"/>
    <property type="evidence" value="ECO:0007669"/>
    <property type="project" value="UniProtKB-UniRule"/>
</dbReference>
<evidence type="ECO:0000256" key="4">
    <source>
        <dbReference type="ARBA" id="ARBA00022553"/>
    </source>
</evidence>
<dbReference type="GO" id="GO:0005005">
    <property type="term" value="F:transmembrane-ephrin receptor activity"/>
    <property type="evidence" value="ECO:0007669"/>
    <property type="project" value="TreeGrafter"/>
</dbReference>
<feature type="binding site" evidence="21 23">
    <location>
        <position position="714"/>
    </location>
    <ligand>
        <name>ATP</name>
        <dbReference type="ChEBI" id="CHEBI:30616"/>
    </ligand>
</feature>
<dbReference type="PRINTS" id="PR00109">
    <property type="entry name" value="TYRKINASE"/>
</dbReference>
<dbReference type="PROSITE" id="PS00791">
    <property type="entry name" value="RECEPTOR_TYR_KIN_V_2"/>
    <property type="match status" value="1"/>
</dbReference>
<name>Q4RXA0_TETNG</name>
<evidence type="ECO:0000256" key="13">
    <source>
        <dbReference type="ARBA" id="ARBA00022843"/>
    </source>
</evidence>
<protein>
    <recommendedName>
        <fullName evidence="2">receptor protein-tyrosine kinase</fullName>
        <ecNumber evidence="2">2.7.10.1</ecNumber>
    </recommendedName>
</protein>
<evidence type="ECO:0000256" key="10">
    <source>
        <dbReference type="ARBA" id="ARBA00022741"/>
    </source>
</evidence>
<keyword evidence="9" id="KW-0677">Repeat</keyword>
<dbReference type="SUPFAM" id="SSF49785">
    <property type="entry name" value="Galactose-binding domain-like"/>
    <property type="match status" value="1"/>
</dbReference>
<evidence type="ECO:0000313" key="29">
    <source>
        <dbReference type="EMBL" id="CAG06982.1"/>
    </source>
</evidence>
<evidence type="ECO:0000256" key="18">
    <source>
        <dbReference type="ARBA" id="ARBA00023170"/>
    </source>
</evidence>
<evidence type="ECO:0000259" key="27">
    <source>
        <dbReference type="PROSITE" id="PS50853"/>
    </source>
</evidence>
<evidence type="ECO:0000256" key="21">
    <source>
        <dbReference type="PIRSR" id="PIRSR000666-2"/>
    </source>
</evidence>
<keyword evidence="11" id="KW-0418">Kinase</keyword>
<dbReference type="Pfam" id="PF25599">
    <property type="entry name" value="Ephrin_CRD"/>
    <property type="match status" value="1"/>
</dbReference>
<gene>
    <name evidence="29" type="ORF">GSTENG00027500001</name>
</gene>
<dbReference type="Gene3D" id="2.10.50.10">
    <property type="entry name" value="Tumor Necrosis Factor Receptor, subunit A, domain 2"/>
    <property type="match status" value="1"/>
</dbReference>
<dbReference type="PROSITE" id="PS50853">
    <property type="entry name" value="FN3"/>
    <property type="match status" value="1"/>
</dbReference>
<dbReference type="GO" id="GO:0001525">
    <property type="term" value="P:angiogenesis"/>
    <property type="evidence" value="ECO:0007669"/>
    <property type="project" value="UniProtKB-KW"/>
</dbReference>
<dbReference type="InterPro" id="IPR013783">
    <property type="entry name" value="Ig-like_fold"/>
</dbReference>
<dbReference type="CDD" id="cd00063">
    <property type="entry name" value="FN3"/>
    <property type="match status" value="2"/>
</dbReference>
<dbReference type="PROSITE" id="PS50011">
    <property type="entry name" value="PROTEIN_KINASE_DOM"/>
    <property type="match status" value="1"/>
</dbReference>
<evidence type="ECO:0000256" key="14">
    <source>
        <dbReference type="ARBA" id="ARBA00022889"/>
    </source>
</evidence>
<dbReference type="SUPFAM" id="SSF49265">
    <property type="entry name" value="Fibronectin type III"/>
    <property type="match status" value="1"/>
</dbReference>
<dbReference type="SUPFAM" id="SSF47769">
    <property type="entry name" value="SAM/Pointed domain"/>
    <property type="match status" value="1"/>
</dbReference>
<keyword evidence="6" id="KW-0808">Transferase</keyword>
<dbReference type="Gene3D" id="3.30.200.20">
    <property type="entry name" value="Phosphorylase Kinase, domain 1"/>
    <property type="match status" value="1"/>
</dbReference>
<evidence type="ECO:0000256" key="20">
    <source>
        <dbReference type="PIRSR" id="PIRSR000666-1"/>
    </source>
</evidence>
<feature type="domain" description="Eph LBD" evidence="28">
    <location>
        <begin position="1"/>
        <end position="171"/>
    </location>
</feature>
<feature type="active site" description="Proton acceptor" evidence="20">
    <location>
        <position position="807"/>
    </location>
</feature>
<dbReference type="SMART" id="SM00615">
    <property type="entry name" value="EPH_lbd"/>
    <property type="match status" value="1"/>
</dbReference>
<dbReference type="GO" id="GO:0007411">
    <property type="term" value="P:axon guidance"/>
    <property type="evidence" value="ECO:0007669"/>
    <property type="project" value="TreeGrafter"/>
</dbReference>
<dbReference type="InterPro" id="IPR050449">
    <property type="entry name" value="Ephrin_rcpt_TKs"/>
</dbReference>
<keyword evidence="13" id="KW-0832">Ubl conjugation</keyword>
<dbReference type="SMART" id="SM01411">
    <property type="entry name" value="Ephrin_rec_like"/>
    <property type="match status" value="1"/>
</dbReference>
<feature type="domain" description="Protein kinase" evidence="25">
    <location>
        <begin position="682"/>
        <end position="943"/>
    </location>
</feature>
<dbReference type="SUPFAM" id="SSF56112">
    <property type="entry name" value="Protein kinase-like (PK-like)"/>
    <property type="match status" value="1"/>
</dbReference>
<dbReference type="InterPro" id="IPR001426">
    <property type="entry name" value="Tyr_kinase_rcpt_V_CS"/>
</dbReference>
<dbReference type="Gene3D" id="2.60.40.1770">
    <property type="entry name" value="ephrin a2 ectodomain"/>
    <property type="match status" value="1"/>
</dbReference>
<dbReference type="EMBL" id="CAAE01014979">
    <property type="protein sequence ID" value="CAG06982.1"/>
    <property type="molecule type" value="Genomic_DNA"/>
</dbReference>
<keyword evidence="22" id="KW-1015">Disulfide bond</keyword>
<dbReference type="InterPro" id="IPR020635">
    <property type="entry name" value="Tyr_kinase_cat_dom"/>
</dbReference>
<dbReference type="InterPro" id="IPR011009">
    <property type="entry name" value="Kinase-like_dom_sf"/>
</dbReference>
<dbReference type="KEGG" id="tng:GSTEN00027500G001"/>
<dbReference type="InterPro" id="IPR017441">
    <property type="entry name" value="Protein_kinase_ATP_BS"/>
</dbReference>
<feature type="transmembrane region" description="Helical" evidence="24">
    <location>
        <begin position="577"/>
        <end position="598"/>
    </location>
</feature>
<organism evidence="29">
    <name type="scientific">Tetraodon nigroviridis</name>
    <name type="common">Spotted green pufferfish</name>
    <name type="synonym">Chelonodon nigroviridis</name>
    <dbReference type="NCBI Taxonomy" id="99883"/>
    <lineage>
        <taxon>Eukaryota</taxon>
        <taxon>Metazoa</taxon>
        <taxon>Chordata</taxon>
        <taxon>Craniata</taxon>
        <taxon>Vertebrata</taxon>
        <taxon>Euteleostomi</taxon>
        <taxon>Actinopterygii</taxon>
        <taxon>Neopterygii</taxon>
        <taxon>Teleostei</taxon>
        <taxon>Neoteleostei</taxon>
        <taxon>Acanthomorphata</taxon>
        <taxon>Eupercaria</taxon>
        <taxon>Tetraodontiformes</taxon>
        <taxon>Tetradontoidea</taxon>
        <taxon>Tetraodontidae</taxon>
        <taxon>Tetraodon</taxon>
    </lineage>
</organism>
<keyword evidence="12 21" id="KW-0067">ATP-binding</keyword>
<dbReference type="SMART" id="SM00219">
    <property type="entry name" value="TyrKc"/>
    <property type="match status" value="1"/>
</dbReference>
<evidence type="ECO:0000256" key="22">
    <source>
        <dbReference type="PIRSR" id="PIRSR000666-3"/>
    </source>
</evidence>
<dbReference type="GO" id="GO:0005886">
    <property type="term" value="C:plasma membrane"/>
    <property type="evidence" value="ECO:0007669"/>
    <property type="project" value="UniProtKB-SubCell"/>
</dbReference>
<keyword evidence="5" id="KW-0037">Angiogenesis</keyword>
<evidence type="ECO:0000256" key="19">
    <source>
        <dbReference type="ARBA" id="ARBA00023180"/>
    </source>
</evidence>
<feature type="domain" description="SAM" evidence="26">
    <location>
        <begin position="972"/>
        <end position="1036"/>
    </location>
</feature>
<dbReference type="Pfam" id="PF01404">
    <property type="entry name" value="Ephrin_lbd"/>
    <property type="match status" value="1"/>
</dbReference>
<dbReference type="InterPro" id="IPR008266">
    <property type="entry name" value="Tyr_kinase_AS"/>
</dbReference>
<reference evidence="29" key="2">
    <citation type="submission" date="2004-02" db="EMBL/GenBank/DDBJ databases">
        <authorList>
            <consortium name="Genoscope"/>
            <consortium name="Whitehead Institute Centre for Genome Research"/>
        </authorList>
    </citation>
    <scope>NUCLEOTIDE SEQUENCE</scope>
</reference>
<keyword evidence="17" id="KW-0829">Tyrosine-protein kinase</keyword>
<dbReference type="Pfam" id="PF00536">
    <property type="entry name" value="SAM_1"/>
    <property type="match status" value="1"/>
</dbReference>